<protein>
    <recommendedName>
        <fullName evidence="4">SH3 domain-containing protein</fullName>
    </recommendedName>
</protein>
<evidence type="ECO:0000313" key="3">
    <source>
        <dbReference type="Proteomes" id="UP000298471"/>
    </source>
</evidence>
<dbReference type="Proteomes" id="UP000298471">
    <property type="component" value="Unassembled WGS sequence"/>
</dbReference>
<proteinExistence type="predicted"/>
<gene>
    <name evidence="2" type="ORF">E5K02_20195</name>
</gene>
<dbReference type="RefSeq" id="WP_135397284.1">
    <property type="nucleotide sequence ID" value="NZ_SRMB01000004.1"/>
</dbReference>
<evidence type="ECO:0000256" key="1">
    <source>
        <dbReference type="SAM" id="SignalP"/>
    </source>
</evidence>
<reference evidence="2 3" key="1">
    <citation type="submission" date="2019-04" db="EMBL/GenBank/DDBJ databases">
        <authorList>
            <person name="Feng G."/>
            <person name="Zhang J."/>
            <person name="Zhu H."/>
        </authorList>
    </citation>
    <scope>NUCLEOTIDE SEQUENCE [LARGE SCALE GENOMIC DNA]</scope>
    <source>
        <strain evidence="2 3">9PBR-1</strain>
    </source>
</reference>
<dbReference type="OrthoDB" id="883283at2"/>
<feature type="signal peptide" evidence="1">
    <location>
        <begin position="1"/>
        <end position="21"/>
    </location>
</feature>
<feature type="chain" id="PRO_5021302268" description="SH3 domain-containing protein" evidence="1">
    <location>
        <begin position="22"/>
        <end position="107"/>
    </location>
</feature>
<comment type="caution">
    <text evidence="2">The sequence shown here is derived from an EMBL/GenBank/DDBJ whole genome shotgun (WGS) entry which is preliminary data.</text>
</comment>
<name>A0A4Z0Q0F5_9BACT</name>
<sequence length="107" mass="11554">MKKLFFLLSCLLVLGSAPAWAQTSEPDIVVVRVSEMPGGSRLVVTRGEGKSTTVDITNGYGNKVMVEASETYYRVVAGLYKEGYVLAGVLKSGDVYSTILFTKLSKP</sequence>
<dbReference type="EMBL" id="SRMB01000004">
    <property type="protein sequence ID" value="TGE23510.1"/>
    <property type="molecule type" value="Genomic_DNA"/>
</dbReference>
<evidence type="ECO:0008006" key="4">
    <source>
        <dbReference type="Google" id="ProtNLM"/>
    </source>
</evidence>
<dbReference type="AlphaFoldDB" id="A0A4Z0Q0F5"/>
<organism evidence="2 3">
    <name type="scientific">Hymenobacter metallicola</name>
    <dbReference type="NCBI Taxonomy" id="2563114"/>
    <lineage>
        <taxon>Bacteria</taxon>
        <taxon>Pseudomonadati</taxon>
        <taxon>Bacteroidota</taxon>
        <taxon>Cytophagia</taxon>
        <taxon>Cytophagales</taxon>
        <taxon>Hymenobacteraceae</taxon>
        <taxon>Hymenobacter</taxon>
    </lineage>
</organism>
<evidence type="ECO:0000313" key="2">
    <source>
        <dbReference type="EMBL" id="TGE23510.1"/>
    </source>
</evidence>
<keyword evidence="1" id="KW-0732">Signal</keyword>
<keyword evidence="3" id="KW-1185">Reference proteome</keyword>
<accession>A0A4Z0Q0F5</accession>